<dbReference type="InterPro" id="IPR006311">
    <property type="entry name" value="TAT_signal"/>
</dbReference>
<feature type="signal peptide" evidence="4">
    <location>
        <begin position="1"/>
        <end position="30"/>
    </location>
</feature>
<reference evidence="6 7" key="1">
    <citation type="submission" date="2016-08" db="EMBL/GenBank/DDBJ databases">
        <authorList>
            <person name="Seilhamer J.J."/>
        </authorList>
    </citation>
    <scope>NUCLEOTIDE SEQUENCE [LARGE SCALE GENOMIC DNA]</scope>
    <source>
        <strain evidence="6 7">P1-7</strain>
    </source>
</reference>
<dbReference type="Proteomes" id="UP000199205">
    <property type="component" value="Unassembled WGS sequence"/>
</dbReference>
<keyword evidence="2" id="KW-0058">Aromatic hydrocarbons catabolism</keyword>
<evidence type="ECO:0000256" key="3">
    <source>
        <dbReference type="ARBA" id="ARBA00022801"/>
    </source>
</evidence>
<feature type="domain" description="Epoxide hydrolase N-terminal" evidence="5">
    <location>
        <begin position="46"/>
        <end position="151"/>
    </location>
</feature>
<keyword evidence="3 6" id="KW-0378">Hydrolase</keyword>
<feature type="chain" id="PRO_5008685285" evidence="4">
    <location>
        <begin position="31"/>
        <end position="243"/>
    </location>
</feature>
<evidence type="ECO:0000256" key="2">
    <source>
        <dbReference type="ARBA" id="ARBA00022797"/>
    </source>
</evidence>
<dbReference type="Pfam" id="PF06441">
    <property type="entry name" value="EHN"/>
    <property type="match status" value="1"/>
</dbReference>
<dbReference type="PANTHER" id="PTHR21661">
    <property type="entry name" value="EPOXIDE HYDROLASE 1-RELATED"/>
    <property type="match status" value="1"/>
</dbReference>
<name>A0A1C3WBA8_9HYPH</name>
<evidence type="ECO:0000256" key="4">
    <source>
        <dbReference type="SAM" id="SignalP"/>
    </source>
</evidence>
<dbReference type="PROSITE" id="PS51318">
    <property type="entry name" value="TAT"/>
    <property type="match status" value="1"/>
</dbReference>
<comment type="similarity">
    <text evidence="1">Belongs to the peptidase S33 family.</text>
</comment>
<accession>A0A1C3WBA8</accession>
<dbReference type="GO" id="GO:0004301">
    <property type="term" value="F:epoxide hydrolase activity"/>
    <property type="evidence" value="ECO:0007669"/>
    <property type="project" value="TreeGrafter"/>
</dbReference>
<evidence type="ECO:0000259" key="5">
    <source>
        <dbReference type="Pfam" id="PF06441"/>
    </source>
</evidence>
<dbReference type="RefSeq" id="WP_245297510.1">
    <property type="nucleotide sequence ID" value="NZ_FMAF01000009.1"/>
</dbReference>
<dbReference type="SUPFAM" id="SSF53474">
    <property type="entry name" value="alpha/beta-Hydrolases"/>
    <property type="match status" value="1"/>
</dbReference>
<organism evidence="6 7">
    <name type="scientific">Rhizobium lusitanum</name>
    <dbReference type="NCBI Taxonomy" id="293958"/>
    <lineage>
        <taxon>Bacteria</taxon>
        <taxon>Pseudomonadati</taxon>
        <taxon>Pseudomonadota</taxon>
        <taxon>Alphaproteobacteria</taxon>
        <taxon>Hyphomicrobiales</taxon>
        <taxon>Rhizobiaceae</taxon>
        <taxon>Rhizobium/Agrobacterium group</taxon>
        <taxon>Rhizobium</taxon>
    </lineage>
</organism>
<dbReference type="GO" id="GO:0097176">
    <property type="term" value="P:epoxide metabolic process"/>
    <property type="evidence" value="ECO:0007669"/>
    <property type="project" value="TreeGrafter"/>
</dbReference>
<evidence type="ECO:0000313" key="6">
    <source>
        <dbReference type="EMBL" id="SCB37155.1"/>
    </source>
</evidence>
<dbReference type="PANTHER" id="PTHR21661:SF35">
    <property type="entry name" value="EPOXIDE HYDROLASE"/>
    <property type="match status" value="1"/>
</dbReference>
<protein>
    <submittedName>
        <fullName evidence="6">Epoxide hydrolase N terminus</fullName>
    </submittedName>
</protein>
<dbReference type="EMBL" id="FMAF01000009">
    <property type="protein sequence ID" value="SCB37155.1"/>
    <property type="molecule type" value="Genomic_DNA"/>
</dbReference>
<gene>
    <name evidence="6" type="ORF">GA0061101_109175</name>
</gene>
<proteinExistence type="inferred from homology"/>
<dbReference type="InterPro" id="IPR010497">
    <property type="entry name" value="Epoxide_hydro_N"/>
</dbReference>
<dbReference type="Gene3D" id="3.40.50.1820">
    <property type="entry name" value="alpha/beta hydrolase"/>
    <property type="match status" value="1"/>
</dbReference>
<sequence length="243" mass="26717">MTLQSTDSSRRRMLQLALALPAATAFVSQAAAQTSGLNIPPASKDIKPFSVSVRQSAIDDLKQRLKNTRWPEKETASDWSQGVPLQKAKALIAYWESKYDWRNFEKRINAYPQFRTEIDGLGIHFIHVKSKHENALPIILTHGWPGSVVEFLKVIGPLTNPTAHGGTVEDALHVVIPSQPGFGFSDKPQAEGWNVVRTAKAWAELMTRLGYSKWVAQGGEWGSGVTHALGHIRPAGLVAAHVN</sequence>
<evidence type="ECO:0000313" key="7">
    <source>
        <dbReference type="Proteomes" id="UP000199205"/>
    </source>
</evidence>
<evidence type="ECO:0000256" key="1">
    <source>
        <dbReference type="ARBA" id="ARBA00010088"/>
    </source>
</evidence>
<keyword evidence="4" id="KW-0732">Signal</keyword>
<dbReference type="InterPro" id="IPR029058">
    <property type="entry name" value="AB_hydrolase_fold"/>
</dbReference>
<dbReference type="AlphaFoldDB" id="A0A1C3WBA8"/>